<organism evidence="1 2">
    <name type="scientific">Fusarium decemcellulare</name>
    <dbReference type="NCBI Taxonomy" id="57161"/>
    <lineage>
        <taxon>Eukaryota</taxon>
        <taxon>Fungi</taxon>
        <taxon>Dikarya</taxon>
        <taxon>Ascomycota</taxon>
        <taxon>Pezizomycotina</taxon>
        <taxon>Sordariomycetes</taxon>
        <taxon>Hypocreomycetidae</taxon>
        <taxon>Hypocreales</taxon>
        <taxon>Nectriaceae</taxon>
        <taxon>Fusarium</taxon>
        <taxon>Fusarium decemcellulare species complex</taxon>
    </lineage>
</organism>
<reference evidence="1" key="1">
    <citation type="submission" date="2022-08" db="EMBL/GenBank/DDBJ databases">
        <title>Genome Sequence of Fusarium decemcellulare.</title>
        <authorList>
            <person name="Buettner E."/>
        </authorList>
    </citation>
    <scope>NUCLEOTIDE SEQUENCE</scope>
    <source>
        <strain evidence="1">Babe19</strain>
    </source>
</reference>
<comment type="caution">
    <text evidence="1">The sequence shown here is derived from an EMBL/GenBank/DDBJ whole genome shotgun (WGS) entry which is preliminary data.</text>
</comment>
<evidence type="ECO:0000313" key="2">
    <source>
        <dbReference type="Proteomes" id="UP001148629"/>
    </source>
</evidence>
<dbReference type="EMBL" id="JANRMS010000031">
    <property type="protein sequence ID" value="KAJ3549105.1"/>
    <property type="molecule type" value="Genomic_DNA"/>
</dbReference>
<gene>
    <name evidence="1" type="ORF">NM208_g670</name>
</gene>
<keyword evidence="2" id="KW-1185">Reference proteome</keyword>
<evidence type="ECO:0000313" key="1">
    <source>
        <dbReference type="EMBL" id="KAJ3549105.1"/>
    </source>
</evidence>
<proteinExistence type="predicted"/>
<protein>
    <submittedName>
        <fullName evidence="1">Uncharacterized protein</fullName>
    </submittedName>
</protein>
<name>A0ACC1SZD5_9HYPO</name>
<accession>A0ACC1SZD5</accession>
<dbReference type="Proteomes" id="UP001148629">
    <property type="component" value="Unassembled WGS sequence"/>
</dbReference>
<sequence length="919" mass="104149">MATTNESFEETRLKVLAWLNGTQYAATSLRALEGGQSNFTYHARLLTPLEDGTTDILVKHSEPYMARHPTNSVTINRCLVEAVCLSELKSVEVQLNGPDSAKYIVRTPKCFRYDHETKTQILEFLPGVVDLKAYMLSHFPSPTPRSLQPQCHNLGKALADYIVKFHSEARKAFLRRDVEPNIEPFPTLRVGLKYSGEMQALKHMINYDWLLERIDQFPDILSKTRGIFLQVKEEASKELSSELGLTAIHGDFCLQNILLPDKPLDADGETSLFVVDWENAQLGVESLDHGEMIGELYALWLYKRIDAGLWTIRGYAEGLGQRSETFAWRLALQVGVHLLSFGTVAPGWGTRAQAEDVARHGRDIIVNAWHKNREWFERAPLSDGQLLYLVEKAVSLLSPYCVNFFNRDWLCRSQARYKMAFIVAAIAVAVVYVVVTCIYRLYLSPLAKFPGPKIAALTPWYNGYHDLVNGGQYIWVIEEMHRKYGPIVRTRPDTIHVNDPAFIETLYSQSPKHRRERHHTILQTMQAPGSILATKDHDLHRRRRAVLNPYFSSQNVRRLSPVIDSTLKNLLRRMEGWAKTGEPAVMNRAYRAATKDVIQAYCFGDGERCLDMEDCNAAFFDIITPQRVCHLGTHVYWLAVLMANLPPVIMTTLLPRGLNAQIDQIKQAEKLPANKTIFHEILRSDIPDSEKETKRMADEAMVLVIAGSETTASTLCAITYHLLADPSFMARLKAELEPIMPDPNQLPDPSKLNNLPFMNALIQEAIRLYPGASHRQDRIAPDEDLVYKRPDGTTFTIPAGTGVGMTAPLVNRNSDLYPNPLEFRPDRYLEQPGLAAYQFSFSKGTRQCVGINLAYQELQIFTAGIFRKYSAYDPSKDNQGGPTLELYKTKREDVSIYSDYITFGQYPGSEGLRLIIREE</sequence>